<dbReference type="InterPro" id="IPR012347">
    <property type="entry name" value="Ferritin-like"/>
</dbReference>
<accession>A0A1G1Y185</accession>
<dbReference type="CDD" id="cd00657">
    <property type="entry name" value="Ferritin_like"/>
    <property type="match status" value="1"/>
</dbReference>
<organism evidence="4 5">
    <name type="scientific">Candidatus Buchananbacteria bacterium RIFCSPHIGHO2_01_FULL_39_8</name>
    <dbReference type="NCBI Taxonomy" id="1797533"/>
    <lineage>
        <taxon>Bacteria</taxon>
        <taxon>Candidatus Buchananiibacteriota</taxon>
    </lineage>
</organism>
<dbReference type="Proteomes" id="UP000176241">
    <property type="component" value="Unassembled WGS sequence"/>
</dbReference>
<evidence type="ECO:0000313" key="4">
    <source>
        <dbReference type="EMBL" id="OGY45954.1"/>
    </source>
</evidence>
<dbReference type="STRING" id="1797533.A2731_04370"/>
<name>A0A1G1Y185_9BACT</name>
<protein>
    <recommendedName>
        <fullName evidence="3">Ferritin-like diiron domain-containing protein</fullName>
    </recommendedName>
</protein>
<keyword evidence="2" id="KW-0408">Iron</keyword>
<reference evidence="4 5" key="1">
    <citation type="journal article" date="2016" name="Nat. Commun.">
        <title>Thousands of microbial genomes shed light on interconnected biogeochemical processes in an aquifer system.</title>
        <authorList>
            <person name="Anantharaman K."/>
            <person name="Brown C.T."/>
            <person name="Hug L.A."/>
            <person name="Sharon I."/>
            <person name="Castelle C.J."/>
            <person name="Probst A.J."/>
            <person name="Thomas B.C."/>
            <person name="Singh A."/>
            <person name="Wilkins M.J."/>
            <person name="Karaoz U."/>
            <person name="Brodie E.L."/>
            <person name="Williams K.H."/>
            <person name="Hubbard S.S."/>
            <person name="Banfield J.F."/>
        </authorList>
    </citation>
    <scope>NUCLEOTIDE SEQUENCE [LARGE SCALE GENOMIC DNA]</scope>
</reference>
<evidence type="ECO:0000256" key="1">
    <source>
        <dbReference type="ARBA" id="ARBA00022434"/>
    </source>
</evidence>
<dbReference type="PANTHER" id="PTHR30295">
    <property type="entry name" value="BACTERIOFERRITIN"/>
    <property type="match status" value="1"/>
</dbReference>
<keyword evidence="1" id="KW-0409">Iron storage</keyword>
<comment type="caution">
    <text evidence="4">The sequence shown here is derived from an EMBL/GenBank/DDBJ whole genome shotgun (WGS) entry which is preliminary data.</text>
</comment>
<feature type="domain" description="Ferritin-like diiron" evidence="3">
    <location>
        <begin position="4"/>
        <end position="149"/>
    </location>
</feature>
<dbReference type="AlphaFoldDB" id="A0A1G1Y185"/>
<dbReference type="GO" id="GO:0006879">
    <property type="term" value="P:intracellular iron ion homeostasis"/>
    <property type="evidence" value="ECO:0007669"/>
    <property type="project" value="UniProtKB-KW"/>
</dbReference>
<evidence type="ECO:0000313" key="5">
    <source>
        <dbReference type="Proteomes" id="UP000176241"/>
    </source>
</evidence>
<dbReference type="GO" id="GO:0008199">
    <property type="term" value="F:ferric iron binding"/>
    <property type="evidence" value="ECO:0007669"/>
    <property type="project" value="InterPro"/>
</dbReference>
<dbReference type="PROSITE" id="PS50905">
    <property type="entry name" value="FERRITIN_LIKE"/>
    <property type="match status" value="1"/>
</dbReference>
<evidence type="ECO:0000256" key="2">
    <source>
        <dbReference type="ARBA" id="ARBA00023004"/>
    </source>
</evidence>
<dbReference type="GO" id="GO:0005829">
    <property type="term" value="C:cytosol"/>
    <property type="evidence" value="ECO:0007669"/>
    <property type="project" value="TreeGrafter"/>
</dbReference>
<evidence type="ECO:0000259" key="3">
    <source>
        <dbReference type="PROSITE" id="PS50905"/>
    </source>
</evidence>
<gene>
    <name evidence="4" type="ORF">A2731_04370</name>
</gene>
<dbReference type="EMBL" id="MHIC01000007">
    <property type="protein sequence ID" value="OGY45954.1"/>
    <property type="molecule type" value="Genomic_DNA"/>
</dbReference>
<dbReference type="PANTHER" id="PTHR30295:SF0">
    <property type="entry name" value="BACTERIOFERRITIN"/>
    <property type="match status" value="1"/>
</dbReference>
<dbReference type="Pfam" id="PF00210">
    <property type="entry name" value="Ferritin"/>
    <property type="match status" value="1"/>
</dbReference>
<dbReference type="Gene3D" id="1.20.1260.10">
    <property type="match status" value="1"/>
</dbReference>
<proteinExistence type="predicted"/>
<dbReference type="InterPro" id="IPR009078">
    <property type="entry name" value="Ferritin-like_SF"/>
</dbReference>
<dbReference type="GO" id="GO:0020037">
    <property type="term" value="F:heme binding"/>
    <property type="evidence" value="ECO:0007669"/>
    <property type="project" value="TreeGrafter"/>
</dbReference>
<dbReference type="SUPFAM" id="SSF47240">
    <property type="entry name" value="Ferritin-like"/>
    <property type="match status" value="1"/>
</dbReference>
<dbReference type="InterPro" id="IPR009040">
    <property type="entry name" value="Ferritin-like_diiron"/>
</dbReference>
<dbReference type="InterPro" id="IPR008331">
    <property type="entry name" value="Ferritin_DPS_dom"/>
</dbReference>
<dbReference type="GO" id="GO:0004322">
    <property type="term" value="F:ferroxidase activity"/>
    <property type="evidence" value="ECO:0007669"/>
    <property type="project" value="TreeGrafter"/>
</dbReference>
<sequence>MSESKHSQELIDMFNKALEDEHQAYIQYLSHAEIIDGLNSEPIIARIKEIAEDEEKHQEIFRDLIGNYLGGVPSMGISPTTKAKTIEEILKVNLAAEKAAVDFYTKIMEKIKEEKENLPYEFWKLEHDVRHVIMDEQEHIAELRQLLGE</sequence>